<accession>A0A4Z2HCT6</accession>
<dbReference type="AlphaFoldDB" id="A0A4Z2HCT6"/>
<comment type="caution">
    <text evidence="2">The sequence shown here is derived from an EMBL/GenBank/DDBJ whole genome shotgun (WGS) entry which is preliminary data.</text>
</comment>
<dbReference type="Proteomes" id="UP000314294">
    <property type="component" value="Unassembled WGS sequence"/>
</dbReference>
<feature type="region of interest" description="Disordered" evidence="1">
    <location>
        <begin position="23"/>
        <end position="78"/>
    </location>
</feature>
<protein>
    <submittedName>
        <fullName evidence="2">Uncharacterized protein</fullName>
    </submittedName>
</protein>
<proteinExistence type="predicted"/>
<evidence type="ECO:0000313" key="3">
    <source>
        <dbReference type="Proteomes" id="UP000314294"/>
    </source>
</evidence>
<keyword evidence="3" id="KW-1185">Reference proteome</keyword>
<evidence type="ECO:0000256" key="1">
    <source>
        <dbReference type="SAM" id="MobiDB-lite"/>
    </source>
</evidence>
<gene>
    <name evidence="2" type="ORF">EYF80_026096</name>
</gene>
<evidence type="ECO:0000313" key="2">
    <source>
        <dbReference type="EMBL" id="TNN63678.1"/>
    </source>
</evidence>
<name>A0A4Z2HCT6_9TELE</name>
<reference evidence="2 3" key="1">
    <citation type="submission" date="2019-03" db="EMBL/GenBank/DDBJ databases">
        <title>First draft genome of Liparis tanakae, snailfish: a comprehensive survey of snailfish specific genes.</title>
        <authorList>
            <person name="Kim W."/>
            <person name="Song I."/>
            <person name="Jeong J.-H."/>
            <person name="Kim D."/>
            <person name="Kim S."/>
            <person name="Ryu S."/>
            <person name="Song J.Y."/>
            <person name="Lee S.K."/>
        </authorList>
    </citation>
    <scope>NUCLEOTIDE SEQUENCE [LARGE SCALE GENOMIC DNA]</scope>
    <source>
        <tissue evidence="2">Muscle</tissue>
    </source>
</reference>
<dbReference type="EMBL" id="SRLO01000268">
    <property type="protein sequence ID" value="TNN63678.1"/>
    <property type="molecule type" value="Genomic_DNA"/>
</dbReference>
<sequence length="78" mass="8539">MVIYRYLKGNARGSVGMGLLRKMDKRQQAARGQQQDPQSLDPGRQTPVGQEPPPAPVEPQGEAVQPAHHPCAERCPEP</sequence>
<organism evidence="2 3">
    <name type="scientific">Liparis tanakae</name>
    <name type="common">Tanaka's snailfish</name>
    <dbReference type="NCBI Taxonomy" id="230148"/>
    <lineage>
        <taxon>Eukaryota</taxon>
        <taxon>Metazoa</taxon>
        <taxon>Chordata</taxon>
        <taxon>Craniata</taxon>
        <taxon>Vertebrata</taxon>
        <taxon>Euteleostomi</taxon>
        <taxon>Actinopterygii</taxon>
        <taxon>Neopterygii</taxon>
        <taxon>Teleostei</taxon>
        <taxon>Neoteleostei</taxon>
        <taxon>Acanthomorphata</taxon>
        <taxon>Eupercaria</taxon>
        <taxon>Perciformes</taxon>
        <taxon>Cottioidei</taxon>
        <taxon>Cottales</taxon>
        <taxon>Liparidae</taxon>
        <taxon>Liparis</taxon>
    </lineage>
</organism>